<comment type="similarity">
    <text evidence="1 3">Belongs to the thiolase-like superfamily. Beta-ketoacyl-ACP synthases family.</text>
</comment>
<dbReference type="Proteomes" id="UP000678016">
    <property type="component" value="Chromosome"/>
</dbReference>
<name>A0ABX8C0C4_9ACTN</name>
<keyword evidence="2 3" id="KW-0808">Transferase</keyword>
<protein>
    <submittedName>
        <fullName evidence="5">Beta-ketoacyl-[acyl-carrier-protein] synthase family protein</fullName>
    </submittedName>
</protein>
<keyword evidence="6" id="KW-1185">Reference proteome</keyword>
<dbReference type="RefSeq" id="WP_212640904.1">
    <property type="nucleotide sequence ID" value="NZ_CP074132.1"/>
</dbReference>
<dbReference type="PROSITE" id="PS52004">
    <property type="entry name" value="KS3_2"/>
    <property type="match status" value="1"/>
</dbReference>
<dbReference type="SUPFAM" id="SSF53901">
    <property type="entry name" value="Thiolase-like"/>
    <property type="match status" value="2"/>
</dbReference>
<evidence type="ECO:0000313" key="5">
    <source>
        <dbReference type="EMBL" id="QUX27860.1"/>
    </source>
</evidence>
<dbReference type="Pfam" id="PF02801">
    <property type="entry name" value="Ketoacyl-synt_C"/>
    <property type="match status" value="1"/>
</dbReference>
<evidence type="ECO:0000313" key="6">
    <source>
        <dbReference type="Proteomes" id="UP000678016"/>
    </source>
</evidence>
<organism evidence="5 6">
    <name type="scientific">Nocardiopsis akebiae</name>
    <dbReference type="NCBI Taxonomy" id="2831968"/>
    <lineage>
        <taxon>Bacteria</taxon>
        <taxon>Bacillati</taxon>
        <taxon>Actinomycetota</taxon>
        <taxon>Actinomycetes</taxon>
        <taxon>Streptosporangiales</taxon>
        <taxon>Nocardiopsidaceae</taxon>
        <taxon>Nocardiopsis</taxon>
    </lineage>
</organism>
<dbReference type="SMART" id="SM00825">
    <property type="entry name" value="PKS_KS"/>
    <property type="match status" value="1"/>
</dbReference>
<dbReference type="PANTHER" id="PTHR11712:SF336">
    <property type="entry name" value="3-OXOACYL-[ACYL-CARRIER-PROTEIN] SYNTHASE, MITOCHONDRIAL"/>
    <property type="match status" value="1"/>
</dbReference>
<dbReference type="InterPro" id="IPR014031">
    <property type="entry name" value="Ketoacyl_synth_C"/>
</dbReference>
<evidence type="ECO:0000256" key="3">
    <source>
        <dbReference type="RuleBase" id="RU003694"/>
    </source>
</evidence>
<sequence length="407" mass="42239">MVSETKRRVVVTGTGVVSPIGADTEEFWGSLLNGRTNFTEPDIEGVTLVARVPDGWEKGFPTRVRRHTDRVTRLALRASEEALTGAGLLDLPEVLHGAGLFMGSSIGGVQTLASEFGDGAVHGVREISPLIVPKGLMNMIAANISIEFGLRGEALSYASACASGSVAIGEAFRRVRAGDLEVAVAGGAEACVIDQVLEPFRKLGAMTSSSDPDGASVPFSGNRSGFVMAEGAGVLVLESWEHARRRGAPVLGEVVGYHGTSDAGSLLAPDLDGVTRAMAGLFAPRSEHGVSEVGYVNAHGTSTQLNDRTEASAIAALFPHRPLVSSTKSYYGHPLGAAGALEAIVCLLSLGRGVAVPTLNVGKDDVDPDIDLNLLLGDPQQMPDGLALSNSFAFGGQNSSLLLSRAE</sequence>
<dbReference type="EMBL" id="CP074132">
    <property type="protein sequence ID" value="QUX27860.1"/>
    <property type="molecule type" value="Genomic_DNA"/>
</dbReference>
<reference evidence="6" key="1">
    <citation type="submission" date="2021-05" db="EMBL/GenBank/DDBJ databases">
        <title>Direct Submission.</title>
        <authorList>
            <person name="Li K."/>
            <person name="Gao J."/>
        </authorList>
    </citation>
    <scope>NUCLEOTIDE SEQUENCE [LARGE SCALE GENOMIC DNA]</scope>
    <source>
        <strain evidence="6">HDS12</strain>
    </source>
</reference>
<feature type="domain" description="Ketosynthase family 3 (KS3)" evidence="4">
    <location>
        <begin position="6"/>
        <end position="405"/>
    </location>
</feature>
<dbReference type="InterPro" id="IPR014030">
    <property type="entry name" value="Ketoacyl_synth_N"/>
</dbReference>
<evidence type="ECO:0000259" key="4">
    <source>
        <dbReference type="PROSITE" id="PS52004"/>
    </source>
</evidence>
<dbReference type="CDD" id="cd00834">
    <property type="entry name" value="KAS_I_II"/>
    <property type="match status" value="1"/>
</dbReference>
<accession>A0ABX8C0C4</accession>
<evidence type="ECO:0000256" key="2">
    <source>
        <dbReference type="ARBA" id="ARBA00022679"/>
    </source>
</evidence>
<proteinExistence type="inferred from homology"/>
<dbReference type="InterPro" id="IPR016039">
    <property type="entry name" value="Thiolase-like"/>
</dbReference>
<dbReference type="Gene3D" id="3.40.47.10">
    <property type="match status" value="1"/>
</dbReference>
<dbReference type="InterPro" id="IPR000794">
    <property type="entry name" value="Beta-ketoacyl_synthase"/>
</dbReference>
<gene>
    <name evidence="5" type="ORF">KGD83_21650</name>
</gene>
<dbReference type="InterPro" id="IPR020841">
    <property type="entry name" value="PKS_Beta-ketoAc_synthase_dom"/>
</dbReference>
<dbReference type="Pfam" id="PF00109">
    <property type="entry name" value="ketoacyl-synt"/>
    <property type="match status" value="1"/>
</dbReference>
<dbReference type="PANTHER" id="PTHR11712">
    <property type="entry name" value="POLYKETIDE SYNTHASE-RELATED"/>
    <property type="match status" value="1"/>
</dbReference>
<evidence type="ECO:0000256" key="1">
    <source>
        <dbReference type="ARBA" id="ARBA00008467"/>
    </source>
</evidence>